<organism evidence="1 2">
    <name type="scientific">Rhabditophanes sp. KR3021</name>
    <dbReference type="NCBI Taxonomy" id="114890"/>
    <lineage>
        <taxon>Eukaryota</taxon>
        <taxon>Metazoa</taxon>
        <taxon>Ecdysozoa</taxon>
        <taxon>Nematoda</taxon>
        <taxon>Chromadorea</taxon>
        <taxon>Rhabditida</taxon>
        <taxon>Tylenchina</taxon>
        <taxon>Panagrolaimomorpha</taxon>
        <taxon>Strongyloidoidea</taxon>
        <taxon>Alloionematidae</taxon>
        <taxon>Rhabditophanes</taxon>
    </lineage>
</organism>
<accession>A0AC35TTL4</accession>
<name>A0AC35TTL4_9BILA</name>
<sequence>MTKLINTIRNAVSTVRRSKYHDSLAGTILPVCAKKQLKLKKVIVPVGKSPISISKIVNDEKEAMVRKSQIQTVITYILNSCTAFDIESRCWPTFDERKHILAVYAKIDDIKYVLDVVVIDKDPQFKQLFLIEHMINTILTRFKLSLKSLKRGKLDITEESYSIQLSKKNLNSLFFSQNSRLMNAQVI</sequence>
<dbReference type="Proteomes" id="UP000095286">
    <property type="component" value="Unplaced"/>
</dbReference>
<reference evidence="2" key="1">
    <citation type="submission" date="2016-11" db="UniProtKB">
        <authorList>
            <consortium name="WormBaseParasite"/>
        </authorList>
    </citation>
    <scope>IDENTIFICATION</scope>
    <source>
        <strain evidence="2">KR3021</strain>
    </source>
</reference>
<evidence type="ECO:0000313" key="2">
    <source>
        <dbReference type="WBParaSite" id="RSKR_0000395400.1"/>
    </source>
</evidence>
<protein>
    <submittedName>
        <fullName evidence="2">Uncharacterized protein</fullName>
    </submittedName>
</protein>
<dbReference type="WBParaSite" id="RSKR_0000395400.1">
    <property type="protein sequence ID" value="RSKR_0000395400.1"/>
    <property type="gene ID" value="RSKR_0000395400"/>
</dbReference>
<proteinExistence type="predicted"/>
<evidence type="ECO:0000313" key="1">
    <source>
        <dbReference type="Proteomes" id="UP000095286"/>
    </source>
</evidence>